<dbReference type="PANTHER" id="PTHR28038:SF1">
    <property type="entry name" value="ADL329WP"/>
    <property type="match status" value="1"/>
</dbReference>
<keyword evidence="1" id="KW-0472">Membrane</keyword>
<name>A0A7H9HM63_9SACH</name>
<keyword evidence="1" id="KW-1133">Transmembrane helix</keyword>
<feature type="transmembrane region" description="Helical" evidence="1">
    <location>
        <begin position="87"/>
        <end position="106"/>
    </location>
</feature>
<protein>
    <submittedName>
        <fullName evidence="2">Uncharacterized protein</fullName>
    </submittedName>
</protein>
<evidence type="ECO:0000256" key="1">
    <source>
        <dbReference type="SAM" id="Phobius"/>
    </source>
</evidence>
<evidence type="ECO:0000313" key="2">
    <source>
        <dbReference type="EMBL" id="QLQ78878.1"/>
    </source>
</evidence>
<sequence>MALNNLKRSDLCVQYKHVAPPKSPYATNTGLSGLVNQSMPMVAMFLRNKFIGWFALIQSVHYYFNTDPEAASVAAASNKGSMDQPPLMKVLLSVVGLLVCYMNLVIPQPPMAPSRKAETA</sequence>
<dbReference type="OrthoDB" id="284718at2759"/>
<keyword evidence="1" id="KW-0812">Transmembrane</keyword>
<evidence type="ECO:0000313" key="3">
    <source>
        <dbReference type="Proteomes" id="UP000510647"/>
    </source>
</evidence>
<reference evidence="2 3" key="1">
    <citation type="submission" date="2020-06" db="EMBL/GenBank/DDBJ databases">
        <title>The yeast mating-type switching endonuclease HO is a domesticated member of an unorthodox homing genetic element family.</title>
        <authorList>
            <person name="Coughlan A.Y."/>
            <person name="Lombardi L."/>
            <person name="Braun-Galleani S."/>
            <person name="Martos A.R."/>
            <person name="Galeote V."/>
            <person name="Bigey F."/>
            <person name="Dequin S."/>
            <person name="Byrne K.P."/>
            <person name="Wolfe K.H."/>
        </authorList>
    </citation>
    <scope>NUCLEOTIDE SEQUENCE [LARGE SCALE GENOMIC DNA]</scope>
    <source>
        <strain evidence="2 3">CBS2947</strain>
    </source>
</reference>
<organism evidence="2 3">
    <name type="scientific">Torulaspora globosa</name>
    <dbReference type="NCBI Taxonomy" id="48254"/>
    <lineage>
        <taxon>Eukaryota</taxon>
        <taxon>Fungi</taxon>
        <taxon>Dikarya</taxon>
        <taxon>Ascomycota</taxon>
        <taxon>Saccharomycotina</taxon>
        <taxon>Saccharomycetes</taxon>
        <taxon>Saccharomycetales</taxon>
        <taxon>Saccharomycetaceae</taxon>
        <taxon>Torulaspora</taxon>
    </lineage>
</organism>
<dbReference type="AlphaFoldDB" id="A0A7H9HM63"/>
<keyword evidence="3" id="KW-1185">Reference proteome</keyword>
<dbReference type="PANTHER" id="PTHR28038">
    <property type="entry name" value="ADL329WP"/>
    <property type="match status" value="1"/>
</dbReference>
<proteinExistence type="predicted"/>
<accession>A0A7H9HM63</accession>
<dbReference type="Proteomes" id="UP000510647">
    <property type="component" value="Chromosome 2"/>
</dbReference>
<dbReference type="EMBL" id="CP059268">
    <property type="protein sequence ID" value="QLQ78878.1"/>
    <property type="molecule type" value="Genomic_DNA"/>
</dbReference>
<gene>
    <name evidence="2" type="ORF">HG537_0B02260</name>
</gene>